<evidence type="ECO:0000256" key="1">
    <source>
        <dbReference type="SAM" id="SignalP"/>
    </source>
</evidence>
<keyword evidence="1" id="KW-0732">Signal</keyword>
<sequence length="678" mass="77621">MKLEDQIGKYSYAIGTYVPTQNPRKMFWRSGVVLLICIQLCASDGDPPKPKQVPSISARPWLRICHKTKGNTDSANTFFLSGSECSGGYMFAEPFSGGICVCGNGMWILKGGYCDNSAATYVIFADGNQCFSIKSNVKWIRYLGHPERAKIDAHYIASEHLDYFEKLRKNEPSRLVASKTIWTFAVGDSPANIYLPQEKICFRSDWRPVQDGAIPIARVGRSAEPPTDAFAEPHLAQQLSYCPYFAKEEQTEWIQGGGMVVKTGAKVEYFAQSNDAVRGDCIKKCSNVPPIVDKDYTTTASPLASAMDEPNKIEMYPLSEEFEDSLGKKMAGLEAANFTYNSSINACKMDNEAVKEMDLQTLRMMRSQTAYSLRQIKSSSAYIREYQYLQRARVILTDKCPALKPTLLKSFIRMFRFILLESIENHPYRQPGENESHSRILDSMYFCMNKTGGPDKNFTVIYKPNSCPQEVSHVGFQYGETPANVRNCSMRIPQELKFDSCKYDLVSEVTWKVILFSHYYCSRTMANFSQDQSEFYVTMERMFNPEVLMRYYNPGNSYKGLQFIFQMHDLDEFMSNLDKCIGCARDISQYRVWLKRPKHMKMCPMKSAEETVPKPTEFSFDTGGYTGIPRNPLYLPWQTEPKTKKQYQCYSSWKDGLYTRPMKQPVLPSCQMDRQNFR</sequence>
<dbReference type="Proteomes" id="UP000708208">
    <property type="component" value="Unassembled WGS sequence"/>
</dbReference>
<organism evidence="2 3">
    <name type="scientific">Allacma fusca</name>
    <dbReference type="NCBI Taxonomy" id="39272"/>
    <lineage>
        <taxon>Eukaryota</taxon>
        <taxon>Metazoa</taxon>
        <taxon>Ecdysozoa</taxon>
        <taxon>Arthropoda</taxon>
        <taxon>Hexapoda</taxon>
        <taxon>Collembola</taxon>
        <taxon>Symphypleona</taxon>
        <taxon>Sminthuridae</taxon>
        <taxon>Allacma</taxon>
    </lineage>
</organism>
<feature type="chain" id="PRO_5035205606" evidence="1">
    <location>
        <begin position="44"/>
        <end position="678"/>
    </location>
</feature>
<keyword evidence="3" id="KW-1185">Reference proteome</keyword>
<dbReference type="AlphaFoldDB" id="A0A8J2KJP3"/>
<evidence type="ECO:0000313" key="3">
    <source>
        <dbReference type="Proteomes" id="UP000708208"/>
    </source>
</evidence>
<protein>
    <submittedName>
        <fullName evidence="2">Uncharacterized protein</fullName>
    </submittedName>
</protein>
<proteinExistence type="predicted"/>
<comment type="caution">
    <text evidence="2">The sequence shown here is derived from an EMBL/GenBank/DDBJ whole genome shotgun (WGS) entry which is preliminary data.</text>
</comment>
<feature type="signal peptide" evidence="1">
    <location>
        <begin position="1"/>
        <end position="43"/>
    </location>
</feature>
<reference evidence="2" key="1">
    <citation type="submission" date="2021-06" db="EMBL/GenBank/DDBJ databases">
        <authorList>
            <person name="Hodson N. C."/>
            <person name="Mongue J. A."/>
            <person name="Jaron S. K."/>
        </authorList>
    </citation>
    <scope>NUCLEOTIDE SEQUENCE</scope>
</reference>
<evidence type="ECO:0000313" key="2">
    <source>
        <dbReference type="EMBL" id="CAG7817687.1"/>
    </source>
</evidence>
<accession>A0A8J2KJP3</accession>
<name>A0A8J2KJP3_9HEXA</name>
<dbReference type="EMBL" id="CAJVCH010400885">
    <property type="protein sequence ID" value="CAG7817687.1"/>
    <property type="molecule type" value="Genomic_DNA"/>
</dbReference>
<gene>
    <name evidence="2" type="ORF">AFUS01_LOCUS28239</name>
</gene>